<dbReference type="OrthoDB" id="2156793at2759"/>
<name>A0A1Y2GXL9_9FUNG</name>
<dbReference type="InParanoid" id="A0A1Y2GXL9"/>
<dbReference type="EMBL" id="MCFF01000008">
    <property type="protein sequence ID" value="ORZ25007.1"/>
    <property type="molecule type" value="Genomic_DNA"/>
</dbReference>
<reference evidence="1 2" key="1">
    <citation type="submission" date="2016-07" db="EMBL/GenBank/DDBJ databases">
        <title>Pervasive Adenine N6-methylation of Active Genes in Fungi.</title>
        <authorList>
            <consortium name="DOE Joint Genome Institute"/>
            <person name="Mondo S.J."/>
            <person name="Dannebaum R.O."/>
            <person name="Kuo R.C."/>
            <person name="Labutti K."/>
            <person name="Haridas S."/>
            <person name="Kuo A."/>
            <person name="Salamov A."/>
            <person name="Ahrendt S.R."/>
            <person name="Lipzen A."/>
            <person name="Sullivan W."/>
            <person name="Andreopoulos W.B."/>
            <person name="Clum A."/>
            <person name="Lindquist E."/>
            <person name="Daum C."/>
            <person name="Ramamoorthy G.K."/>
            <person name="Gryganskyi A."/>
            <person name="Culley D."/>
            <person name="Magnuson J.K."/>
            <person name="James T.Y."/>
            <person name="O'Malley M.A."/>
            <person name="Stajich J.E."/>
            <person name="Spatafora J.W."/>
            <person name="Visel A."/>
            <person name="Grigoriev I.V."/>
        </authorList>
    </citation>
    <scope>NUCLEOTIDE SEQUENCE [LARGE SCALE GENOMIC DNA]</scope>
    <source>
        <strain evidence="1 2">NRRL 3116</strain>
    </source>
</reference>
<dbReference type="AlphaFoldDB" id="A0A1Y2GXL9"/>
<accession>A0A1Y2GXL9</accession>
<gene>
    <name evidence="1" type="ORF">BCR41DRAFT_384800</name>
</gene>
<evidence type="ECO:0000313" key="2">
    <source>
        <dbReference type="Proteomes" id="UP000193648"/>
    </source>
</evidence>
<sequence length="324" mass="37194">MADRSTAPPTPYSQFCLFKSLSYSLYEYDWYNFVEQWQAMVAVNAPVHEFTYNLAPFFSNAKRLMSVFHRYMNFVHQDPEFLNTMTNVLMSTPLMIKVQDILHSEALFHNYVAALKLDNPSASHTQVMQAIQSFLATLPAPTRLRVQRAFAEAEASDSLGLSGTTLETAFQLLNSDVQLYIDFLTTLQLNQTRNMPWDTVVSKIRAIITAKQPYAWSNMDYFLKQLHYGHFQAPSHYGYGQEVDFYDGDYYSGSYADDDIMEKVEGVDYHRNEQDEREFEAIYGSESFVSPTTNTQTKIQGQSQEAVVDKFSKMSVTDKRPTIA</sequence>
<organism evidence="1 2">
    <name type="scientific">Lobosporangium transversale</name>
    <dbReference type="NCBI Taxonomy" id="64571"/>
    <lineage>
        <taxon>Eukaryota</taxon>
        <taxon>Fungi</taxon>
        <taxon>Fungi incertae sedis</taxon>
        <taxon>Mucoromycota</taxon>
        <taxon>Mortierellomycotina</taxon>
        <taxon>Mortierellomycetes</taxon>
        <taxon>Mortierellales</taxon>
        <taxon>Mortierellaceae</taxon>
        <taxon>Lobosporangium</taxon>
    </lineage>
</organism>
<proteinExistence type="predicted"/>
<dbReference type="Proteomes" id="UP000193648">
    <property type="component" value="Unassembled WGS sequence"/>
</dbReference>
<keyword evidence="2" id="KW-1185">Reference proteome</keyword>
<comment type="caution">
    <text evidence="1">The sequence shown here is derived from an EMBL/GenBank/DDBJ whole genome shotgun (WGS) entry which is preliminary data.</text>
</comment>
<dbReference type="GeneID" id="33569453"/>
<dbReference type="RefSeq" id="XP_021883988.1">
    <property type="nucleotide sequence ID" value="XM_022027610.1"/>
</dbReference>
<evidence type="ECO:0000313" key="1">
    <source>
        <dbReference type="EMBL" id="ORZ25007.1"/>
    </source>
</evidence>
<protein>
    <submittedName>
        <fullName evidence="1">Uncharacterized protein</fullName>
    </submittedName>
</protein>